<dbReference type="EMBL" id="RRYP01023670">
    <property type="protein sequence ID" value="TNV72196.1"/>
    <property type="molecule type" value="Genomic_DNA"/>
</dbReference>
<comment type="caution">
    <text evidence="1">The sequence shown here is derived from an EMBL/GenBank/DDBJ whole genome shotgun (WGS) entry which is preliminary data.</text>
</comment>
<evidence type="ECO:0000313" key="1">
    <source>
        <dbReference type="EMBL" id="TNV72196.1"/>
    </source>
</evidence>
<organism evidence="1 2">
    <name type="scientific">Halteria grandinella</name>
    <dbReference type="NCBI Taxonomy" id="5974"/>
    <lineage>
        <taxon>Eukaryota</taxon>
        <taxon>Sar</taxon>
        <taxon>Alveolata</taxon>
        <taxon>Ciliophora</taxon>
        <taxon>Intramacronucleata</taxon>
        <taxon>Spirotrichea</taxon>
        <taxon>Stichotrichia</taxon>
        <taxon>Sporadotrichida</taxon>
        <taxon>Halteriidae</taxon>
        <taxon>Halteria</taxon>
    </lineage>
</organism>
<protein>
    <submittedName>
        <fullName evidence="1">Uncharacterized protein</fullName>
    </submittedName>
</protein>
<name>A0A8J8NC02_HALGN</name>
<keyword evidence="2" id="KW-1185">Reference proteome</keyword>
<sequence>MIMCLCQGRIFYQNITDAKPNYDFQIEEYFRYKNFIIEIINQRRTKVLDRILSRIIKAFQINQKLHSTQFKQTLIWILQTQLFKKSEKS</sequence>
<dbReference type="Proteomes" id="UP000785679">
    <property type="component" value="Unassembled WGS sequence"/>
</dbReference>
<proteinExistence type="predicted"/>
<accession>A0A8J8NC02</accession>
<dbReference type="AlphaFoldDB" id="A0A8J8NC02"/>
<evidence type="ECO:0000313" key="2">
    <source>
        <dbReference type="Proteomes" id="UP000785679"/>
    </source>
</evidence>
<gene>
    <name evidence="1" type="ORF">FGO68_gene16155</name>
</gene>
<reference evidence="1" key="1">
    <citation type="submission" date="2019-06" db="EMBL/GenBank/DDBJ databases">
        <authorList>
            <person name="Zheng W."/>
        </authorList>
    </citation>
    <scope>NUCLEOTIDE SEQUENCE</scope>
    <source>
        <strain evidence="1">QDHG01</strain>
    </source>
</reference>